<sequence>MKHAFVTGGSGFLGANLVEQLVDDGWRVTAMHRRTSNTDMLRSMGAELVEASLEDLDSLRSAIPDNVDALFHMAANTSMWRGGNVQQWRDNVEGSANIAKVAREKNVGRMVVTSSISAYGYHKDKITEESAKLADDPRHHYLYTKKREEIAVRKEIDQGLDAVFLNPCAIVGKYDTSSWAQTFFLIDKNQLPGVPPGWGSFCHAGAVARAHINAVEKGRCGENYILAGTDASFLEFFGKIAELLHKPVPKRTTPAFVIQSIAWFSDLWSRVSGNEPVITPEKATLVTRRVVASSSKAERELDYQSQVALDTMLCECRDWLVQQNLLESK</sequence>
<dbReference type="InterPro" id="IPR001509">
    <property type="entry name" value="Epimerase_deHydtase"/>
</dbReference>
<evidence type="ECO:0000313" key="2">
    <source>
        <dbReference type="EMBL" id="MFA0813559.1"/>
    </source>
</evidence>
<reference evidence="2 3" key="1">
    <citation type="submission" date="2024-08" db="EMBL/GenBank/DDBJ databases">
        <authorList>
            <person name="Ishaq N."/>
        </authorList>
    </citation>
    <scope>NUCLEOTIDE SEQUENCE [LARGE SCALE GENOMIC DNA]</scope>
    <source>
        <strain evidence="2 3">DSM 18651</strain>
    </source>
</reference>
<dbReference type="RefSeq" id="WP_282952159.1">
    <property type="nucleotide sequence ID" value="NZ_JBGMEK010000107.1"/>
</dbReference>
<evidence type="ECO:0000259" key="1">
    <source>
        <dbReference type="Pfam" id="PF01370"/>
    </source>
</evidence>
<dbReference type="Gene3D" id="3.40.50.720">
    <property type="entry name" value="NAD(P)-binding Rossmann-like Domain"/>
    <property type="match status" value="1"/>
</dbReference>
<dbReference type="CDD" id="cd05228">
    <property type="entry name" value="AR_FR_like_1_SDR_e"/>
    <property type="match status" value="1"/>
</dbReference>
<dbReference type="InterPro" id="IPR036291">
    <property type="entry name" value="NAD(P)-bd_dom_sf"/>
</dbReference>
<feature type="domain" description="NAD-dependent epimerase/dehydratase" evidence="1">
    <location>
        <begin position="5"/>
        <end position="225"/>
    </location>
</feature>
<protein>
    <submittedName>
        <fullName evidence="2">SDR family oxidoreductase</fullName>
    </submittedName>
</protein>
<dbReference type="SUPFAM" id="SSF51735">
    <property type="entry name" value="NAD(P)-binding Rossmann-fold domains"/>
    <property type="match status" value="1"/>
</dbReference>
<gene>
    <name evidence="2" type="ORF">ACCI49_21965</name>
</gene>
<dbReference type="InterPro" id="IPR051783">
    <property type="entry name" value="NAD(P)-dependent_oxidoreduct"/>
</dbReference>
<dbReference type="PANTHER" id="PTHR48079">
    <property type="entry name" value="PROTEIN YEEZ"/>
    <property type="match status" value="1"/>
</dbReference>
<comment type="caution">
    <text evidence="2">The sequence shown here is derived from an EMBL/GenBank/DDBJ whole genome shotgun (WGS) entry which is preliminary data.</text>
</comment>
<keyword evidence="3" id="KW-1185">Reference proteome</keyword>
<proteinExistence type="predicted"/>
<evidence type="ECO:0000313" key="3">
    <source>
        <dbReference type="Proteomes" id="UP001569428"/>
    </source>
</evidence>
<name>A0ABV4P6G2_9GAMM</name>
<dbReference type="EMBL" id="JBGMEK010000107">
    <property type="protein sequence ID" value="MFA0813559.1"/>
    <property type="molecule type" value="Genomic_DNA"/>
</dbReference>
<dbReference type="PANTHER" id="PTHR48079:SF6">
    <property type="entry name" value="NAD(P)-BINDING DOMAIN-CONTAINING PROTEIN-RELATED"/>
    <property type="match status" value="1"/>
</dbReference>
<organism evidence="2 3">
    <name type="scientific">Microbulbifer epialgicus</name>
    <dbReference type="NCBI Taxonomy" id="393907"/>
    <lineage>
        <taxon>Bacteria</taxon>
        <taxon>Pseudomonadati</taxon>
        <taxon>Pseudomonadota</taxon>
        <taxon>Gammaproteobacteria</taxon>
        <taxon>Cellvibrionales</taxon>
        <taxon>Microbulbiferaceae</taxon>
        <taxon>Microbulbifer</taxon>
    </lineage>
</organism>
<dbReference type="Proteomes" id="UP001569428">
    <property type="component" value="Unassembled WGS sequence"/>
</dbReference>
<accession>A0ABV4P6G2</accession>
<dbReference type="Pfam" id="PF01370">
    <property type="entry name" value="Epimerase"/>
    <property type="match status" value="1"/>
</dbReference>